<dbReference type="GO" id="GO:0031072">
    <property type="term" value="F:heat shock protein binding"/>
    <property type="evidence" value="ECO:0007669"/>
    <property type="project" value="InterPro"/>
</dbReference>
<feature type="repeat" description="CXXCXGXG motif" evidence="13">
    <location>
        <begin position="204"/>
        <end position="211"/>
    </location>
</feature>
<dbReference type="NCBIfam" id="NF008035">
    <property type="entry name" value="PRK10767.1"/>
    <property type="match status" value="1"/>
</dbReference>
<dbReference type="PANTHER" id="PTHR43096:SF52">
    <property type="entry name" value="DNAJ HOMOLOG 1, MITOCHONDRIAL-RELATED"/>
    <property type="match status" value="1"/>
</dbReference>
<dbReference type="GO" id="GO:0042026">
    <property type="term" value="P:protein refolding"/>
    <property type="evidence" value="ECO:0007669"/>
    <property type="project" value="TreeGrafter"/>
</dbReference>
<keyword evidence="9 13" id="KW-0346">Stress response</keyword>
<dbReference type="NCBIfam" id="TIGR02349">
    <property type="entry name" value="DnaJ_bact"/>
    <property type="match status" value="1"/>
</dbReference>
<dbReference type="RefSeq" id="WP_005398795.1">
    <property type="nucleotide sequence ID" value="NZ_JH601088.1"/>
</dbReference>
<keyword evidence="6 13" id="KW-0677">Repeat</keyword>
<dbReference type="STRING" id="883114.HMPREF9709_01280"/>
<evidence type="ECO:0000256" key="2">
    <source>
        <dbReference type="ARBA" id="ARBA00011738"/>
    </source>
</evidence>
<dbReference type="InterPro" id="IPR036410">
    <property type="entry name" value="HSP_DnaJ_Cys-rich_dom_sf"/>
</dbReference>
<dbReference type="GeneID" id="96999249"/>
<feature type="repeat" description="CXXCXGXG motif" evidence="13">
    <location>
        <begin position="147"/>
        <end position="154"/>
    </location>
</feature>
<comment type="similarity">
    <text evidence="11 13">Belongs to the DnaJ family.</text>
</comment>
<feature type="domain" description="CR-type" evidence="16">
    <location>
        <begin position="134"/>
        <end position="216"/>
    </location>
</feature>
<dbReference type="SUPFAM" id="SSF49493">
    <property type="entry name" value="HSP40/DnaJ peptide-binding domain"/>
    <property type="match status" value="2"/>
</dbReference>
<dbReference type="Pfam" id="PF01556">
    <property type="entry name" value="DnaJ_C"/>
    <property type="match status" value="1"/>
</dbReference>
<feature type="binding site" evidence="13">
    <location>
        <position position="190"/>
    </location>
    <ligand>
        <name>Zn(2+)</name>
        <dbReference type="ChEBI" id="CHEBI:29105"/>
        <label>2</label>
    </ligand>
</feature>
<comment type="caution">
    <text evidence="17">The sequence shown here is derived from an EMBL/GenBank/DDBJ whole genome shotgun (WGS) entry which is preliminary data.</text>
</comment>
<dbReference type="PANTHER" id="PTHR43096">
    <property type="entry name" value="DNAJ HOMOLOG 1, MITOCHONDRIAL-RELATED"/>
    <property type="match status" value="1"/>
</dbReference>
<dbReference type="GO" id="GO:0051082">
    <property type="term" value="F:unfolded protein binding"/>
    <property type="evidence" value="ECO:0007669"/>
    <property type="project" value="UniProtKB-UniRule"/>
</dbReference>
<feature type="domain" description="J" evidence="15">
    <location>
        <begin position="3"/>
        <end position="68"/>
    </location>
</feature>
<evidence type="ECO:0000256" key="8">
    <source>
        <dbReference type="ARBA" id="ARBA00022833"/>
    </source>
</evidence>
<organism evidence="17 18">
    <name type="scientific">Helcococcus kunzii ATCC 51366</name>
    <dbReference type="NCBI Taxonomy" id="883114"/>
    <lineage>
        <taxon>Bacteria</taxon>
        <taxon>Bacillati</taxon>
        <taxon>Bacillota</taxon>
        <taxon>Tissierellia</taxon>
        <taxon>Tissierellales</taxon>
        <taxon>Peptoniphilaceae</taxon>
        <taxon>Helcococcus</taxon>
    </lineage>
</organism>
<dbReference type="InterPro" id="IPR002939">
    <property type="entry name" value="DnaJ_C"/>
</dbReference>
<dbReference type="GO" id="GO:0008270">
    <property type="term" value="F:zinc ion binding"/>
    <property type="evidence" value="ECO:0007669"/>
    <property type="project" value="UniProtKB-UniRule"/>
</dbReference>
<dbReference type="Gene3D" id="2.10.230.10">
    <property type="entry name" value="Heat shock protein DnaJ, cysteine-rich domain"/>
    <property type="match status" value="1"/>
</dbReference>
<name>H3NPK8_9FIRM</name>
<dbReference type="Proteomes" id="UP000004191">
    <property type="component" value="Unassembled WGS sequence"/>
</dbReference>
<comment type="subunit">
    <text evidence="2 13">Homodimer.</text>
</comment>
<evidence type="ECO:0000256" key="6">
    <source>
        <dbReference type="ARBA" id="ARBA00022737"/>
    </source>
</evidence>
<keyword evidence="8 13" id="KW-0862">Zinc</keyword>
<dbReference type="Pfam" id="PF00226">
    <property type="entry name" value="DnaJ"/>
    <property type="match status" value="1"/>
</dbReference>
<dbReference type="HOGENOM" id="CLU_017633_0_7_9"/>
<dbReference type="InterPro" id="IPR012724">
    <property type="entry name" value="DnaJ"/>
</dbReference>
<dbReference type="SUPFAM" id="SSF57938">
    <property type="entry name" value="DnaJ/Hsp40 cysteine-rich domain"/>
    <property type="match status" value="1"/>
</dbReference>
<dbReference type="EMBL" id="AGEI01000024">
    <property type="protein sequence ID" value="EHR33236.1"/>
    <property type="molecule type" value="Genomic_DNA"/>
</dbReference>
<dbReference type="HAMAP" id="MF_01152">
    <property type="entry name" value="DnaJ"/>
    <property type="match status" value="1"/>
</dbReference>
<dbReference type="FunFam" id="2.60.260.20:FF:000004">
    <property type="entry name" value="Molecular chaperone DnaJ"/>
    <property type="match status" value="1"/>
</dbReference>
<evidence type="ECO:0000256" key="5">
    <source>
        <dbReference type="ARBA" id="ARBA00022723"/>
    </source>
</evidence>
<feature type="binding site" evidence="13">
    <location>
        <position position="147"/>
    </location>
    <ligand>
        <name>Zn(2+)</name>
        <dbReference type="ChEBI" id="CHEBI:29105"/>
        <label>1</label>
    </ligand>
</feature>
<evidence type="ECO:0000256" key="1">
    <source>
        <dbReference type="ARBA" id="ARBA00004496"/>
    </source>
</evidence>
<keyword evidence="4 13" id="KW-0235">DNA replication</keyword>
<keyword evidence="10 13" id="KW-0143">Chaperone</keyword>
<feature type="binding site" evidence="13">
    <location>
        <position position="207"/>
    </location>
    <ligand>
        <name>Zn(2+)</name>
        <dbReference type="ChEBI" id="CHEBI:29105"/>
        <label>1</label>
    </ligand>
</feature>
<dbReference type="PATRIC" id="fig|883114.3.peg.1271"/>
<comment type="domain">
    <text evidence="13">The J domain is necessary and sufficient to stimulate DnaK ATPase activity. Zinc center 1 plays an important role in the autonomous, DnaK-independent chaperone activity of DnaJ. Zinc center 2 is essential for interaction with DnaK and for DnaJ activity.</text>
</comment>
<keyword evidence="7 13" id="KW-0863">Zinc-finger</keyword>
<keyword evidence="18" id="KW-1185">Reference proteome</keyword>
<comment type="cofactor">
    <cofactor evidence="13">
        <name>Zn(2+)</name>
        <dbReference type="ChEBI" id="CHEBI:29105"/>
    </cofactor>
    <text evidence="13">Binds 2 Zn(2+) ions per monomer.</text>
</comment>
<feature type="binding site" evidence="13">
    <location>
        <position position="164"/>
    </location>
    <ligand>
        <name>Zn(2+)</name>
        <dbReference type="ChEBI" id="CHEBI:29105"/>
        <label>2</label>
    </ligand>
</feature>
<evidence type="ECO:0000259" key="16">
    <source>
        <dbReference type="PROSITE" id="PS51188"/>
    </source>
</evidence>
<evidence type="ECO:0000256" key="3">
    <source>
        <dbReference type="ARBA" id="ARBA00022490"/>
    </source>
</evidence>
<evidence type="ECO:0000256" key="12">
    <source>
        <dbReference type="ARBA" id="ARBA00067609"/>
    </source>
</evidence>
<evidence type="ECO:0000259" key="15">
    <source>
        <dbReference type="PROSITE" id="PS50076"/>
    </source>
</evidence>
<dbReference type="InterPro" id="IPR036869">
    <property type="entry name" value="J_dom_sf"/>
</dbReference>
<feature type="binding site" evidence="13">
    <location>
        <position position="204"/>
    </location>
    <ligand>
        <name>Zn(2+)</name>
        <dbReference type="ChEBI" id="CHEBI:29105"/>
        <label>1</label>
    </ligand>
</feature>
<feature type="binding site" evidence="13">
    <location>
        <position position="150"/>
    </location>
    <ligand>
        <name>Zn(2+)</name>
        <dbReference type="ChEBI" id="CHEBI:29105"/>
        <label>1</label>
    </ligand>
</feature>
<evidence type="ECO:0000256" key="14">
    <source>
        <dbReference type="PROSITE-ProRule" id="PRU00546"/>
    </source>
</evidence>
<dbReference type="eggNOG" id="COG0484">
    <property type="taxonomic scope" value="Bacteria"/>
</dbReference>
<dbReference type="InterPro" id="IPR001305">
    <property type="entry name" value="HSP_DnaJ_Cys-rich_dom"/>
</dbReference>
<evidence type="ECO:0000256" key="7">
    <source>
        <dbReference type="ARBA" id="ARBA00022771"/>
    </source>
</evidence>
<dbReference type="GO" id="GO:0009408">
    <property type="term" value="P:response to heat"/>
    <property type="evidence" value="ECO:0007669"/>
    <property type="project" value="InterPro"/>
</dbReference>
<dbReference type="InterPro" id="IPR001623">
    <property type="entry name" value="DnaJ_domain"/>
</dbReference>
<evidence type="ECO:0000256" key="9">
    <source>
        <dbReference type="ARBA" id="ARBA00023016"/>
    </source>
</evidence>
<dbReference type="Gene3D" id="1.10.287.110">
    <property type="entry name" value="DnaJ domain"/>
    <property type="match status" value="1"/>
</dbReference>
<proteinExistence type="inferred from homology"/>
<dbReference type="GO" id="GO:0005524">
    <property type="term" value="F:ATP binding"/>
    <property type="evidence" value="ECO:0007669"/>
    <property type="project" value="InterPro"/>
</dbReference>
<feature type="binding site" evidence="13">
    <location>
        <position position="193"/>
    </location>
    <ligand>
        <name>Zn(2+)</name>
        <dbReference type="ChEBI" id="CHEBI:29105"/>
        <label>2</label>
    </ligand>
</feature>
<evidence type="ECO:0000313" key="17">
    <source>
        <dbReference type="EMBL" id="EHR33236.1"/>
    </source>
</evidence>
<dbReference type="OrthoDB" id="9779889at2"/>
<protein>
    <recommendedName>
        <fullName evidence="12 13">Chaperone protein DnaJ</fullName>
    </recommendedName>
</protein>
<comment type="subcellular location">
    <subcellularLocation>
        <location evidence="1 13">Cytoplasm</location>
    </subcellularLocation>
</comment>
<dbReference type="Gene3D" id="2.60.260.20">
    <property type="entry name" value="Urease metallochaperone UreE, N-terminal domain"/>
    <property type="match status" value="2"/>
</dbReference>
<sequence>MNNPYEVLGVDKNASAQEIKKAYRRLAKQYHPDLNGGSEEAQEKLKEINQAFSILGDEDNRAKYDRYGEAAFDPNSGFGGFGGSGMGDIFSDLFSDFFGGRSSSYSQRRDPNAPKRGEDIQEHVHISFKEAVSGIEKEIKYKRYKKCPTCEGTGAKPGTQKKTCSQCGGTGQTRTTQSTPFGQFSTVNTCSRCGGTGQEIEHECETCHGNGRVPKDAKVKIKIPSGISNGDVIPVRGQGHEGENGGPAGDLYIVVSVEEHELFKRYGNDIFYELPISYSTAVLGNEIEIPTLEGTTKFEIPAGTQNDTRFRLDGEGMQDVRSGRKGNLYFDVKITVPTKINDRQRELLEELAEATGEEVKPEKSFIDKIRDWFE</sequence>
<evidence type="ECO:0000256" key="10">
    <source>
        <dbReference type="ARBA" id="ARBA00023186"/>
    </source>
</evidence>
<evidence type="ECO:0000256" key="4">
    <source>
        <dbReference type="ARBA" id="ARBA00022705"/>
    </source>
</evidence>
<dbReference type="InterPro" id="IPR008971">
    <property type="entry name" value="HSP40/DnaJ_pept-bd"/>
</dbReference>
<dbReference type="AlphaFoldDB" id="H3NPK8"/>
<gene>
    <name evidence="13" type="primary">dnaJ</name>
    <name evidence="17" type="ORF">HMPREF9709_01280</name>
</gene>
<accession>H3NPK8</accession>
<feature type="binding site" evidence="13">
    <location>
        <position position="167"/>
    </location>
    <ligand>
        <name>Zn(2+)</name>
        <dbReference type="ChEBI" id="CHEBI:29105"/>
        <label>2</label>
    </ligand>
</feature>
<dbReference type="GO" id="GO:0006260">
    <property type="term" value="P:DNA replication"/>
    <property type="evidence" value="ECO:0007669"/>
    <property type="project" value="UniProtKB-KW"/>
</dbReference>
<feature type="repeat" description="CXXCXGXG motif" evidence="13">
    <location>
        <begin position="164"/>
        <end position="171"/>
    </location>
</feature>
<dbReference type="PROSITE" id="PS51188">
    <property type="entry name" value="ZF_CR"/>
    <property type="match status" value="1"/>
</dbReference>
<evidence type="ECO:0000256" key="11">
    <source>
        <dbReference type="ARBA" id="ARBA00061004"/>
    </source>
</evidence>
<dbReference type="CDD" id="cd06257">
    <property type="entry name" value="DnaJ"/>
    <property type="match status" value="1"/>
</dbReference>
<dbReference type="CDD" id="cd10719">
    <property type="entry name" value="DnaJ_zf"/>
    <property type="match status" value="1"/>
</dbReference>
<dbReference type="Pfam" id="PF00684">
    <property type="entry name" value="DnaJ_CXXCXGXG"/>
    <property type="match status" value="1"/>
</dbReference>
<dbReference type="FunFam" id="2.10.230.10:FF:000002">
    <property type="entry name" value="Molecular chaperone DnaJ"/>
    <property type="match status" value="1"/>
</dbReference>
<dbReference type="GO" id="GO:0005737">
    <property type="term" value="C:cytoplasm"/>
    <property type="evidence" value="ECO:0007669"/>
    <property type="project" value="UniProtKB-SubCell"/>
</dbReference>
<dbReference type="CDD" id="cd10747">
    <property type="entry name" value="DnaJ_C"/>
    <property type="match status" value="1"/>
</dbReference>
<reference evidence="17 18" key="1">
    <citation type="submission" date="2012-01" db="EMBL/GenBank/DDBJ databases">
        <title>The Genome Sequence of Helcococcus kunzii ATCC 51366.</title>
        <authorList>
            <consortium name="The Broad Institute Genome Sequencing Platform"/>
            <person name="Earl A."/>
            <person name="Ward D."/>
            <person name="Feldgarden M."/>
            <person name="Gevers D."/>
            <person name="Huys G."/>
            <person name="Young S.K."/>
            <person name="Zeng Q."/>
            <person name="Gargeya S."/>
            <person name="Fitzgerald M."/>
            <person name="Haas B."/>
            <person name="Abouelleil A."/>
            <person name="Alvarado L."/>
            <person name="Arachchi H.M."/>
            <person name="Berlin A."/>
            <person name="Chapman S.B."/>
            <person name="Gearin G."/>
            <person name="Goldberg J."/>
            <person name="Griggs A."/>
            <person name="Gujja S."/>
            <person name="Hansen M."/>
            <person name="Heiman D."/>
            <person name="Howarth C."/>
            <person name="Larimer J."/>
            <person name="Lui A."/>
            <person name="MacDonald P.J.P."/>
            <person name="McCowen C."/>
            <person name="Montmayeur A."/>
            <person name="Murphy C."/>
            <person name="Neiman D."/>
            <person name="Pearson M."/>
            <person name="Priest M."/>
            <person name="Roberts A."/>
            <person name="Saif S."/>
            <person name="Shea T."/>
            <person name="Sisk P."/>
            <person name="Stolte C."/>
            <person name="Sykes S."/>
            <person name="Wortman J."/>
            <person name="Nusbaum C."/>
            <person name="Birren B."/>
        </authorList>
    </citation>
    <scope>NUCLEOTIDE SEQUENCE [LARGE SCALE GENOMIC DNA]</scope>
    <source>
        <strain evidence="17 18">ATCC 51366</strain>
    </source>
</reference>
<keyword evidence="5 13" id="KW-0479">Metal-binding</keyword>
<comment type="function">
    <text evidence="13">Participates actively in the response to hyperosmotic and heat shock by preventing the aggregation of stress-denatured proteins and by disaggregating proteins, also in an autonomous, DnaK-independent fashion. Unfolded proteins bind initially to DnaJ; upon interaction with the DnaJ-bound protein, DnaK hydrolyzes its bound ATP, resulting in the formation of a stable complex. GrpE releases ADP from DnaK; ATP binding to DnaK triggers the release of the substrate protein, thus completing the reaction cycle. Several rounds of ATP-dependent interactions between DnaJ, DnaK and GrpE are required for fully efficient folding. Also involved, together with DnaK and GrpE, in the DNA replication of plasmids through activation of initiation proteins.</text>
</comment>
<dbReference type="SUPFAM" id="SSF46565">
    <property type="entry name" value="Chaperone J-domain"/>
    <property type="match status" value="1"/>
</dbReference>
<feature type="repeat" description="CXXCXGXG motif" evidence="13">
    <location>
        <begin position="190"/>
        <end position="197"/>
    </location>
</feature>
<keyword evidence="3 13" id="KW-0963">Cytoplasm</keyword>
<dbReference type="PRINTS" id="PR00625">
    <property type="entry name" value="JDOMAIN"/>
</dbReference>
<evidence type="ECO:0000256" key="13">
    <source>
        <dbReference type="HAMAP-Rule" id="MF_01152"/>
    </source>
</evidence>
<dbReference type="PROSITE" id="PS50076">
    <property type="entry name" value="DNAJ_2"/>
    <property type="match status" value="1"/>
</dbReference>
<evidence type="ECO:0000313" key="18">
    <source>
        <dbReference type="Proteomes" id="UP000004191"/>
    </source>
</evidence>
<feature type="zinc finger region" description="CR-type" evidence="14">
    <location>
        <begin position="134"/>
        <end position="216"/>
    </location>
</feature>
<dbReference type="SMART" id="SM00271">
    <property type="entry name" value="DnaJ"/>
    <property type="match status" value="1"/>
</dbReference>